<accession>A0A562E3Y7</accession>
<dbReference type="Proteomes" id="UP000317573">
    <property type="component" value="Unassembled WGS sequence"/>
</dbReference>
<dbReference type="RefSeq" id="WP_016696379.1">
    <property type="nucleotide sequence ID" value="NZ_VLJT01000022.1"/>
</dbReference>
<sequence length="133" mass="14619">MSTSEHPSTGTDRGGRLIDARLHLLDRQILDCDGVPVATVDDIELSGIESDGGGTSSAPRIEAILTGSTLMTRIFGGRLPRSRLHRITWDDVAEIGITLRLRVRSESLDATWPERWVRDQIISRIPGGRHAPD</sequence>
<evidence type="ECO:0000313" key="2">
    <source>
        <dbReference type="Proteomes" id="UP000317573"/>
    </source>
</evidence>
<proteinExistence type="predicted"/>
<dbReference type="AlphaFoldDB" id="A0A562E3Y7"/>
<dbReference type="EMBL" id="VLJT01000022">
    <property type="protein sequence ID" value="TWH16443.1"/>
    <property type="molecule type" value="Genomic_DNA"/>
</dbReference>
<gene>
    <name evidence="1" type="ORF">L618_002400000470</name>
</gene>
<name>A0A562E3Y7_RHORH</name>
<comment type="caution">
    <text evidence="1">The sequence shown here is derived from an EMBL/GenBank/DDBJ whole genome shotgun (WGS) entry which is preliminary data.</text>
</comment>
<reference evidence="1 2" key="1">
    <citation type="submission" date="2019-07" db="EMBL/GenBank/DDBJ databases">
        <title>Genome sequencing of lignin-degrading bacterial isolates.</title>
        <authorList>
            <person name="Gladden J."/>
        </authorList>
    </citation>
    <scope>NUCLEOTIDE SEQUENCE [LARGE SCALE GENOMIC DNA]</scope>
    <source>
        <strain evidence="1 2">J45</strain>
    </source>
</reference>
<evidence type="ECO:0000313" key="1">
    <source>
        <dbReference type="EMBL" id="TWH16443.1"/>
    </source>
</evidence>
<protein>
    <submittedName>
        <fullName evidence="1">Uncharacterized protein</fullName>
    </submittedName>
</protein>
<organism evidence="1 2">
    <name type="scientific">Rhodococcus rhodochrous J45</name>
    <dbReference type="NCBI Taxonomy" id="935266"/>
    <lineage>
        <taxon>Bacteria</taxon>
        <taxon>Bacillati</taxon>
        <taxon>Actinomycetota</taxon>
        <taxon>Actinomycetes</taxon>
        <taxon>Mycobacteriales</taxon>
        <taxon>Nocardiaceae</taxon>
        <taxon>Rhodococcus</taxon>
    </lineage>
</organism>